<protein>
    <submittedName>
        <fullName evidence="4">Uncharacterized conserved protein, cupin superfamily</fullName>
    </submittedName>
</protein>
<evidence type="ECO:0000256" key="2">
    <source>
        <dbReference type="SAM" id="MobiDB-lite"/>
    </source>
</evidence>
<dbReference type="CDD" id="cd02224">
    <property type="entry name" value="cupin_SPO2919-like"/>
    <property type="match status" value="1"/>
</dbReference>
<sequence length="167" mass="18777">MTDERPRIINESNLDWEEKSHGQDFHARRKRLGAMAGGEQLGCSLYELPPGKKSWPYHYHTGNEEAIFVLDGNGTLRTEDEETSLEAGDYVAFPVGEEYARRVVNDSDDELRYLCFSTMREPDVSVYPDSGKFGVFAGSAPGDHEGRTLAGYFPLDAEVGYWEGEDE</sequence>
<dbReference type="SUPFAM" id="SSF51182">
    <property type="entry name" value="RmlC-like cupins"/>
    <property type="match status" value="1"/>
</dbReference>
<evidence type="ECO:0000256" key="1">
    <source>
        <dbReference type="ARBA" id="ARBA00022723"/>
    </source>
</evidence>
<dbReference type="OrthoDB" id="49661at2157"/>
<name>A0A1M6T1B1_HALPU</name>
<evidence type="ECO:0000313" key="5">
    <source>
        <dbReference type="Proteomes" id="UP000184203"/>
    </source>
</evidence>
<keyword evidence="1" id="KW-0479">Metal-binding</keyword>
<dbReference type="InterPro" id="IPR051610">
    <property type="entry name" value="GPI/OXD"/>
</dbReference>
<dbReference type="RefSeq" id="WP_026177757.1">
    <property type="nucleotide sequence ID" value="NZ_AEMG01000004.1"/>
</dbReference>
<dbReference type="Gene3D" id="2.60.120.10">
    <property type="entry name" value="Jelly Rolls"/>
    <property type="match status" value="1"/>
</dbReference>
<dbReference type="InterPro" id="IPR013096">
    <property type="entry name" value="Cupin_2"/>
</dbReference>
<feature type="region of interest" description="Disordered" evidence="2">
    <location>
        <begin position="1"/>
        <end position="21"/>
    </location>
</feature>
<reference evidence="5" key="1">
    <citation type="submission" date="2016-11" db="EMBL/GenBank/DDBJ databases">
        <authorList>
            <person name="Varghese N."/>
            <person name="Submissions S."/>
        </authorList>
    </citation>
    <scope>NUCLEOTIDE SEQUENCE [LARGE SCALE GENOMIC DNA]</scope>
    <source>
        <strain evidence="5">DX253</strain>
    </source>
</reference>
<proteinExistence type="predicted"/>
<dbReference type="EMBL" id="FRAN01000002">
    <property type="protein sequence ID" value="SHK50792.1"/>
    <property type="molecule type" value="Genomic_DNA"/>
</dbReference>
<evidence type="ECO:0000313" key="4">
    <source>
        <dbReference type="EMBL" id="SHK50792.1"/>
    </source>
</evidence>
<keyword evidence="5" id="KW-1185">Reference proteome</keyword>
<gene>
    <name evidence="4" type="ORF">SAMN05444342_1493</name>
</gene>
<evidence type="ECO:0000259" key="3">
    <source>
        <dbReference type="Pfam" id="PF07883"/>
    </source>
</evidence>
<dbReference type="InterPro" id="IPR011051">
    <property type="entry name" value="RmlC_Cupin_sf"/>
</dbReference>
<dbReference type="Pfam" id="PF07883">
    <property type="entry name" value="Cupin_2"/>
    <property type="match status" value="1"/>
</dbReference>
<dbReference type="InterPro" id="IPR014710">
    <property type="entry name" value="RmlC-like_jellyroll"/>
</dbReference>
<accession>A0A1M6T1B1</accession>
<dbReference type="Proteomes" id="UP000184203">
    <property type="component" value="Unassembled WGS sequence"/>
</dbReference>
<dbReference type="GO" id="GO:0046872">
    <property type="term" value="F:metal ion binding"/>
    <property type="evidence" value="ECO:0007669"/>
    <property type="project" value="UniProtKB-KW"/>
</dbReference>
<organism evidence="4 5">
    <name type="scientific">Haladaptatus paucihalophilus DX253</name>
    <dbReference type="NCBI Taxonomy" id="797209"/>
    <lineage>
        <taxon>Archaea</taxon>
        <taxon>Methanobacteriati</taxon>
        <taxon>Methanobacteriota</taxon>
        <taxon>Stenosarchaea group</taxon>
        <taxon>Halobacteria</taxon>
        <taxon>Halobacteriales</taxon>
        <taxon>Haladaptataceae</taxon>
        <taxon>Haladaptatus</taxon>
    </lineage>
</organism>
<dbReference type="PANTHER" id="PTHR35848">
    <property type="entry name" value="OXALATE-BINDING PROTEIN"/>
    <property type="match status" value="1"/>
</dbReference>
<dbReference type="AlphaFoldDB" id="A0A1M6T1B1"/>
<feature type="domain" description="Cupin type-2" evidence="3">
    <location>
        <begin position="45"/>
        <end position="116"/>
    </location>
</feature>